<dbReference type="STRING" id="454194.PYK22_02681"/>
<evidence type="ECO:0000313" key="2">
    <source>
        <dbReference type="Proteomes" id="UP000031518"/>
    </source>
</evidence>
<dbReference type="RefSeq" id="WP_083437856.1">
    <property type="nucleotide sequence ID" value="NZ_CBXV010000008.1"/>
</dbReference>
<keyword evidence="2" id="KW-1185">Reference proteome</keyword>
<protein>
    <submittedName>
        <fullName evidence="1">Uncharacterized protein</fullName>
    </submittedName>
</protein>
<name>A0A0B6WZG2_9BACT</name>
<proteinExistence type="predicted"/>
<sequence length="171" mass="19782">MMTEDLLEREFKPLSIELEYADEEDELREEVETSAAESAQRTKKERILELYGAGITDVAEIARRTPARPSYVAQVLQSAGLLDGYFDLYTTTAREQNVYSRFFRNVLSFRSVEAARESVRKIDRLYNYFERMGDRAGQHQAMVLALTGKNRARWSGKLEEAKVFDEWLASH</sequence>
<accession>A0A0B6WZG2</accession>
<dbReference type="EMBL" id="CBXV010000008">
    <property type="protein sequence ID" value="CDM66648.1"/>
    <property type="molecule type" value="Genomic_DNA"/>
</dbReference>
<dbReference type="Proteomes" id="UP000031518">
    <property type="component" value="Unassembled WGS sequence"/>
</dbReference>
<evidence type="ECO:0000313" key="1">
    <source>
        <dbReference type="EMBL" id="CDM66648.1"/>
    </source>
</evidence>
<reference evidence="1 2" key="2">
    <citation type="submission" date="2015-01" db="EMBL/GenBank/DDBJ databases">
        <title>Complete genome sequence of Pyrinomonas methylaliphatogenes type strain K22T.</title>
        <authorList>
            <person name="Lee K.C.Y."/>
            <person name="Power J.F."/>
            <person name="Dunfield P.F."/>
            <person name="Morgan X.C."/>
            <person name="Huttenhower C."/>
            <person name="Stott M.B."/>
        </authorList>
    </citation>
    <scope>NUCLEOTIDE SEQUENCE [LARGE SCALE GENOMIC DNA]</scope>
    <source>
        <strain evidence="1 2">K22</strain>
    </source>
</reference>
<reference evidence="1 2" key="1">
    <citation type="submission" date="2013-12" db="EMBL/GenBank/DDBJ databases">
        <authorList>
            <person name="Stott M."/>
        </authorList>
    </citation>
    <scope>NUCLEOTIDE SEQUENCE [LARGE SCALE GENOMIC DNA]</scope>
    <source>
        <strain evidence="1 2">K22</strain>
    </source>
</reference>
<gene>
    <name evidence="1" type="ORF">PYK22_02681</name>
</gene>
<dbReference type="AlphaFoldDB" id="A0A0B6WZG2"/>
<organism evidence="1 2">
    <name type="scientific">Pyrinomonas methylaliphatogenes</name>
    <dbReference type="NCBI Taxonomy" id="454194"/>
    <lineage>
        <taxon>Bacteria</taxon>
        <taxon>Pseudomonadati</taxon>
        <taxon>Acidobacteriota</taxon>
        <taxon>Blastocatellia</taxon>
        <taxon>Blastocatellales</taxon>
        <taxon>Pyrinomonadaceae</taxon>
        <taxon>Pyrinomonas</taxon>
    </lineage>
</organism>